<organism evidence="1 2">
    <name type="scientific">Paenibacillus nuruki</name>
    <dbReference type="NCBI Taxonomy" id="1886670"/>
    <lineage>
        <taxon>Bacteria</taxon>
        <taxon>Bacillati</taxon>
        <taxon>Bacillota</taxon>
        <taxon>Bacilli</taxon>
        <taxon>Bacillales</taxon>
        <taxon>Paenibacillaceae</taxon>
        <taxon>Paenibacillus</taxon>
    </lineage>
</organism>
<protein>
    <submittedName>
        <fullName evidence="1">Uncharacterized protein</fullName>
    </submittedName>
</protein>
<dbReference type="EMBL" id="MDER01000037">
    <property type="protein sequence ID" value="ODP28474.1"/>
    <property type="molecule type" value="Genomic_DNA"/>
</dbReference>
<gene>
    <name evidence="1" type="ORF">PTI45_02116</name>
</gene>
<evidence type="ECO:0000313" key="2">
    <source>
        <dbReference type="Proteomes" id="UP000094578"/>
    </source>
</evidence>
<reference evidence="1 2" key="1">
    <citation type="submission" date="2016-08" db="EMBL/GenBank/DDBJ databases">
        <title>Genome sequencing of Paenibacillus sp. TI45-13ar, isolated from Korean traditional nuruk.</title>
        <authorList>
            <person name="Kim S.-J."/>
        </authorList>
    </citation>
    <scope>NUCLEOTIDE SEQUENCE [LARGE SCALE GENOMIC DNA]</scope>
    <source>
        <strain evidence="1 2">TI45-13ar</strain>
    </source>
</reference>
<comment type="caution">
    <text evidence="1">The sequence shown here is derived from an EMBL/GenBank/DDBJ whole genome shotgun (WGS) entry which is preliminary data.</text>
</comment>
<proteinExistence type="predicted"/>
<dbReference type="STRING" id="1886670.PTI45_02116"/>
<dbReference type="Proteomes" id="UP000094578">
    <property type="component" value="Unassembled WGS sequence"/>
</dbReference>
<dbReference type="RefSeq" id="WP_069327545.1">
    <property type="nucleotide sequence ID" value="NZ_MDER01000037.1"/>
</dbReference>
<dbReference type="AlphaFoldDB" id="A0A1E3L470"/>
<accession>A0A1E3L470</accession>
<sequence length="167" mass="18791">MKISKPFLKNLLVIPLTLSLVFTGSFFGQSSTVFAEVPSSSAQAAPIIIPEPPQSGDPVPDLDYYIIYTFVASSTPRILDNINAEGITDVQFTMFPFEGQNKEVVIFSLEAQTDKGWEPVFVTPFQPYSKIQKKHLKLPKNNYKNFRIIVNSTNNNFSVMGYKQWTS</sequence>
<keyword evidence="2" id="KW-1185">Reference proteome</keyword>
<name>A0A1E3L470_9BACL</name>
<evidence type="ECO:0000313" key="1">
    <source>
        <dbReference type="EMBL" id="ODP28474.1"/>
    </source>
</evidence>